<dbReference type="InterPro" id="IPR035919">
    <property type="entry name" value="EAL_sf"/>
</dbReference>
<evidence type="ECO:0000313" key="3">
    <source>
        <dbReference type="EMBL" id="ABR49119.1"/>
    </source>
</evidence>
<dbReference type="KEGG" id="amt:Amet_2969"/>
<dbReference type="HOGENOM" id="CLU_044951_2_0_9"/>
<dbReference type="RefSeq" id="WP_012064087.1">
    <property type="nucleotide sequence ID" value="NC_009633.1"/>
</dbReference>
<dbReference type="PANTHER" id="PTHR33525">
    <property type="match status" value="1"/>
</dbReference>
<dbReference type="Pfam" id="PF08668">
    <property type="entry name" value="HDOD"/>
    <property type="match status" value="1"/>
</dbReference>
<dbReference type="Pfam" id="PF00563">
    <property type="entry name" value="EAL"/>
    <property type="match status" value="1"/>
</dbReference>
<dbReference type="InterPro" id="IPR013976">
    <property type="entry name" value="HDOD"/>
</dbReference>
<dbReference type="InterPro" id="IPR052340">
    <property type="entry name" value="RNase_Y/CdgJ"/>
</dbReference>
<proteinExistence type="predicted"/>
<gene>
    <name evidence="3" type="ordered locus">Amet_2969</name>
</gene>
<reference evidence="4" key="1">
    <citation type="journal article" date="2016" name="Genome Announc.">
        <title>Complete genome sequence of Alkaliphilus metalliredigens strain QYMF, an alkaliphilic and metal-reducing bacterium isolated from borax-contaminated leachate ponds.</title>
        <authorList>
            <person name="Hwang C."/>
            <person name="Copeland A."/>
            <person name="Lucas S."/>
            <person name="Lapidus A."/>
            <person name="Barry K."/>
            <person name="Detter J.C."/>
            <person name="Glavina Del Rio T."/>
            <person name="Hammon N."/>
            <person name="Israni S."/>
            <person name="Dalin E."/>
            <person name="Tice H."/>
            <person name="Pitluck S."/>
            <person name="Chertkov O."/>
            <person name="Brettin T."/>
            <person name="Bruce D."/>
            <person name="Han C."/>
            <person name="Schmutz J."/>
            <person name="Larimer F."/>
            <person name="Land M.L."/>
            <person name="Hauser L."/>
            <person name="Kyrpides N."/>
            <person name="Mikhailova N."/>
            <person name="Ye Q."/>
            <person name="Zhou J."/>
            <person name="Richardson P."/>
            <person name="Fields M.W."/>
        </authorList>
    </citation>
    <scope>NUCLEOTIDE SEQUENCE [LARGE SCALE GENOMIC DNA]</scope>
    <source>
        <strain evidence="4">QYMF</strain>
    </source>
</reference>
<dbReference type="Proteomes" id="UP000001572">
    <property type="component" value="Chromosome"/>
</dbReference>
<dbReference type="Gene3D" id="1.10.3210.10">
    <property type="entry name" value="Hypothetical protein af1432"/>
    <property type="match status" value="1"/>
</dbReference>
<sequence length="401" mass="46927">MEVYVGRQPIFDRKMNVLGYELLYRRSINNFYEGTDDSQSTAALINNAFFAMELYELTSGTRAFINFSKEMILGEIPLLLPKEKIVVEILERAETSDKLINACKKLREKGYIIALDDFVFNEIDLPLIEIAHIIKVEFNNVDYSRQHQLIKQYKNSVKFLAEKVETREEYELALNMGYDYFQGYFFGKPMVMKGREIDGLNTTLMRVLSELNQQEPEYQKITEIIETDLGLSYKMLKGANSIFFESKKQTYFIKHTLIRLGLVEVKKWVYLMMLKDIQVVENKELIRNCLIRGKLMELLSSEKGTKNKPIEYFLTGMFSSIDVLLNRSMNEIVEELPLSIDVKEALLGGNNEIRQSLHIVLNCEMLNWSITDIKRVFPNITQKKFMSMYIEALKWVLRLDY</sequence>
<dbReference type="Gene3D" id="3.20.20.450">
    <property type="entry name" value="EAL domain"/>
    <property type="match status" value="1"/>
</dbReference>
<feature type="domain" description="HDOD" evidence="2">
    <location>
        <begin position="197"/>
        <end position="384"/>
    </location>
</feature>
<dbReference type="PIRSF" id="PIRSF003180">
    <property type="entry name" value="DiGMPpdiest_YuxH"/>
    <property type="match status" value="1"/>
</dbReference>
<evidence type="ECO:0000259" key="2">
    <source>
        <dbReference type="PROSITE" id="PS51833"/>
    </source>
</evidence>
<organism evidence="3 4">
    <name type="scientific">Alkaliphilus metalliredigens (strain QYMF)</name>
    <dbReference type="NCBI Taxonomy" id="293826"/>
    <lineage>
        <taxon>Bacteria</taxon>
        <taxon>Bacillati</taxon>
        <taxon>Bacillota</taxon>
        <taxon>Clostridia</taxon>
        <taxon>Peptostreptococcales</taxon>
        <taxon>Natronincolaceae</taxon>
        <taxon>Alkaliphilus</taxon>
    </lineage>
</organism>
<dbReference type="PANTHER" id="PTHR33525:SF4">
    <property type="entry name" value="CYCLIC DI-GMP PHOSPHODIESTERASE CDGJ"/>
    <property type="match status" value="1"/>
</dbReference>
<dbReference type="SMART" id="SM00052">
    <property type="entry name" value="EAL"/>
    <property type="match status" value="1"/>
</dbReference>
<dbReference type="eggNOG" id="COG3434">
    <property type="taxonomic scope" value="Bacteria"/>
</dbReference>
<dbReference type="AlphaFoldDB" id="A6TSF1"/>
<dbReference type="OrthoDB" id="9804751at2"/>
<evidence type="ECO:0000259" key="1">
    <source>
        <dbReference type="PROSITE" id="PS50883"/>
    </source>
</evidence>
<keyword evidence="4" id="KW-1185">Reference proteome</keyword>
<accession>A6TSF1</accession>
<dbReference type="PROSITE" id="PS51833">
    <property type="entry name" value="HDOD"/>
    <property type="match status" value="1"/>
</dbReference>
<dbReference type="PROSITE" id="PS50883">
    <property type="entry name" value="EAL"/>
    <property type="match status" value="1"/>
</dbReference>
<protein>
    <submittedName>
        <fullName evidence="3">Diguanylate phosphodiesterase</fullName>
    </submittedName>
</protein>
<name>A6TSF1_ALKMQ</name>
<feature type="domain" description="EAL" evidence="1">
    <location>
        <begin position="1"/>
        <end position="203"/>
    </location>
</feature>
<dbReference type="STRING" id="293826.Amet_2969"/>
<dbReference type="SUPFAM" id="SSF141868">
    <property type="entry name" value="EAL domain-like"/>
    <property type="match status" value="1"/>
</dbReference>
<dbReference type="SUPFAM" id="SSF109604">
    <property type="entry name" value="HD-domain/PDEase-like"/>
    <property type="match status" value="1"/>
</dbReference>
<dbReference type="InterPro" id="IPR001633">
    <property type="entry name" value="EAL_dom"/>
</dbReference>
<evidence type="ECO:0000313" key="4">
    <source>
        <dbReference type="Proteomes" id="UP000001572"/>
    </source>
</evidence>
<dbReference type="InterPro" id="IPR014408">
    <property type="entry name" value="dGMP_Pdiesterase_EAL/HD-GYP"/>
</dbReference>
<dbReference type="EMBL" id="CP000724">
    <property type="protein sequence ID" value="ABR49119.1"/>
    <property type="molecule type" value="Genomic_DNA"/>
</dbReference>